<dbReference type="InterPro" id="IPR045749">
    <property type="entry name" value="DUF6090"/>
</dbReference>
<dbReference type="EMBL" id="JBHTJH010000017">
    <property type="protein sequence ID" value="MFD0863739.1"/>
    <property type="molecule type" value="Genomic_DNA"/>
</dbReference>
<organism evidence="2 3">
    <name type="scientific">Sungkyunkwania multivorans</name>
    <dbReference type="NCBI Taxonomy" id="1173618"/>
    <lineage>
        <taxon>Bacteria</taxon>
        <taxon>Pseudomonadati</taxon>
        <taxon>Bacteroidota</taxon>
        <taxon>Flavobacteriia</taxon>
        <taxon>Flavobacteriales</taxon>
        <taxon>Flavobacteriaceae</taxon>
        <taxon>Sungkyunkwania</taxon>
    </lineage>
</organism>
<keyword evidence="1" id="KW-0472">Membrane</keyword>
<keyword evidence="1" id="KW-0812">Transmembrane</keyword>
<evidence type="ECO:0000313" key="2">
    <source>
        <dbReference type="EMBL" id="MFD0863739.1"/>
    </source>
</evidence>
<evidence type="ECO:0000313" key="3">
    <source>
        <dbReference type="Proteomes" id="UP001596978"/>
    </source>
</evidence>
<comment type="caution">
    <text evidence="2">The sequence shown here is derived from an EMBL/GenBank/DDBJ whole genome shotgun (WGS) entry which is preliminary data.</text>
</comment>
<sequence>MKKINWRYALGEILIVIIGISIAFSLNKCSEDKKDAALRNNYIKNLRSDIAADRQNLQENITALEKFQQTSREITPHLTTNSNQKMGILGKIFEVSQSIEFLPQDFTFQTLVNSGDFKLIGDFELKTDIQKYYSYDIPEILRAYKRQETIHKEYLGRYYIYNADFDKMSKGEFPFDDEQLLKRIIQSLSASCGIQQKASEKGVAVCDSLITKLDDTLNKY</sequence>
<reference evidence="3" key="1">
    <citation type="journal article" date="2019" name="Int. J. Syst. Evol. Microbiol.">
        <title>The Global Catalogue of Microorganisms (GCM) 10K type strain sequencing project: providing services to taxonomists for standard genome sequencing and annotation.</title>
        <authorList>
            <consortium name="The Broad Institute Genomics Platform"/>
            <consortium name="The Broad Institute Genome Sequencing Center for Infectious Disease"/>
            <person name="Wu L."/>
            <person name="Ma J."/>
        </authorList>
    </citation>
    <scope>NUCLEOTIDE SEQUENCE [LARGE SCALE GENOMIC DNA]</scope>
    <source>
        <strain evidence="3">CCUG 62952</strain>
    </source>
</reference>
<evidence type="ECO:0000256" key="1">
    <source>
        <dbReference type="SAM" id="Phobius"/>
    </source>
</evidence>
<feature type="transmembrane region" description="Helical" evidence="1">
    <location>
        <begin position="6"/>
        <end position="26"/>
    </location>
</feature>
<name>A0ABW3D2E6_9FLAO</name>
<keyword evidence="3" id="KW-1185">Reference proteome</keyword>
<proteinExistence type="predicted"/>
<keyword evidence="1" id="KW-1133">Transmembrane helix</keyword>
<dbReference type="Pfam" id="PF19578">
    <property type="entry name" value="DUF6090"/>
    <property type="match status" value="1"/>
</dbReference>
<dbReference type="Proteomes" id="UP001596978">
    <property type="component" value="Unassembled WGS sequence"/>
</dbReference>
<protein>
    <submittedName>
        <fullName evidence="2">DUF6090 family protein</fullName>
    </submittedName>
</protein>
<gene>
    <name evidence="2" type="ORF">ACFQ1M_16105</name>
</gene>
<accession>A0ABW3D2E6</accession>
<dbReference type="RefSeq" id="WP_386410046.1">
    <property type="nucleotide sequence ID" value="NZ_JBHTJH010000017.1"/>
</dbReference>